<dbReference type="InterPro" id="IPR011006">
    <property type="entry name" value="CheY-like_superfamily"/>
</dbReference>
<sequence>MTVTPIRTLIVDDDFRVAEIHAGFVWKVPGFEVVGIAHSAADALDHVGTDQPDLVLLDLYLPDASGLELMRRLAEAPSPPGVIVISAARDLAHVRAAIAQGVVHYLVKPFRFAAFSERLIAFRDLHQRLDDLDSRRAEADQHEVDGLFQLMRTGTIATPPKGLSAETMRAVRDLLRTTATDVSASDVAQALGMSRPTAQRYLSALAQQGAIEMRLRYGTTGRPEHRYRIATA</sequence>
<dbReference type="InterPro" id="IPR024187">
    <property type="entry name" value="Sig_transdc_resp-reg_cit/mal"/>
</dbReference>
<dbReference type="SUPFAM" id="SSF46785">
    <property type="entry name" value="Winged helix' DNA-binding domain"/>
    <property type="match status" value="1"/>
</dbReference>
<dbReference type="PROSITE" id="PS50110">
    <property type="entry name" value="RESPONSE_REGULATORY"/>
    <property type="match status" value="1"/>
</dbReference>
<evidence type="ECO:0000259" key="11">
    <source>
        <dbReference type="PROSITE" id="PS50110"/>
    </source>
</evidence>
<keyword evidence="3 10" id="KW-0597">Phosphoprotein</keyword>
<name>A0ABY8BV06_9MICO</name>
<dbReference type="Pfam" id="PF09339">
    <property type="entry name" value="HTH_IclR"/>
    <property type="match status" value="1"/>
</dbReference>
<dbReference type="Gene3D" id="3.40.50.2300">
    <property type="match status" value="1"/>
</dbReference>
<evidence type="ECO:0000313" key="13">
    <source>
        <dbReference type="Proteomes" id="UP001214553"/>
    </source>
</evidence>
<evidence type="ECO:0000256" key="9">
    <source>
        <dbReference type="PIRNR" id="PIRNR006171"/>
    </source>
</evidence>
<dbReference type="Pfam" id="PF00072">
    <property type="entry name" value="Response_reg"/>
    <property type="match status" value="1"/>
</dbReference>
<gene>
    <name evidence="12" type="ORF">PU630_12255</name>
</gene>
<keyword evidence="2 9" id="KW-0963">Cytoplasm</keyword>
<dbReference type="PIRSF" id="PIRSF006171">
    <property type="entry name" value="RR_citrat_malat"/>
    <property type="match status" value="1"/>
</dbReference>
<dbReference type="SMART" id="SM00448">
    <property type="entry name" value="REC"/>
    <property type="match status" value="1"/>
</dbReference>
<dbReference type="InterPro" id="IPR005471">
    <property type="entry name" value="Tscrpt_reg_IclR_N"/>
</dbReference>
<accession>A0ABY8BV06</accession>
<proteinExistence type="predicted"/>
<dbReference type="PANTHER" id="PTHR45526:SF1">
    <property type="entry name" value="TRANSCRIPTIONAL REGULATORY PROTEIN DCUR-RELATED"/>
    <property type="match status" value="1"/>
</dbReference>
<dbReference type="InterPro" id="IPR036388">
    <property type="entry name" value="WH-like_DNA-bd_sf"/>
</dbReference>
<keyword evidence="7 9" id="KW-0010">Activator</keyword>
<keyword evidence="5 9" id="KW-0805">Transcription regulation</keyword>
<evidence type="ECO:0000256" key="6">
    <source>
        <dbReference type="ARBA" id="ARBA00023125"/>
    </source>
</evidence>
<reference evidence="12 13" key="1">
    <citation type="submission" date="2023-03" db="EMBL/GenBank/DDBJ databases">
        <title>Genome sequence of Microbacterium sp. KACC 23027.</title>
        <authorList>
            <person name="Kim S."/>
            <person name="Heo J."/>
            <person name="Kwon S.-W."/>
        </authorList>
    </citation>
    <scope>NUCLEOTIDE SEQUENCE [LARGE SCALE GENOMIC DNA]</scope>
    <source>
        <strain evidence="12 13">KACC 23027</strain>
    </source>
</reference>
<protein>
    <recommendedName>
        <fullName evidence="9">Transcriptional regulatory protein</fullName>
    </recommendedName>
</protein>
<evidence type="ECO:0000256" key="5">
    <source>
        <dbReference type="ARBA" id="ARBA00023015"/>
    </source>
</evidence>
<evidence type="ECO:0000256" key="3">
    <source>
        <dbReference type="ARBA" id="ARBA00022553"/>
    </source>
</evidence>
<evidence type="ECO:0000313" key="12">
    <source>
        <dbReference type="EMBL" id="WEG08006.1"/>
    </source>
</evidence>
<feature type="modified residue" description="4-aspartylphosphate" evidence="10">
    <location>
        <position position="58"/>
    </location>
</feature>
<evidence type="ECO:0000256" key="7">
    <source>
        <dbReference type="ARBA" id="ARBA00023159"/>
    </source>
</evidence>
<dbReference type="PANTHER" id="PTHR45526">
    <property type="entry name" value="TRANSCRIPTIONAL REGULATORY PROTEIN DPIA"/>
    <property type="match status" value="1"/>
</dbReference>
<dbReference type="RefSeq" id="WP_275277344.1">
    <property type="nucleotide sequence ID" value="NZ_CP119108.1"/>
</dbReference>
<keyword evidence="4 9" id="KW-0902">Two-component regulatory system</keyword>
<evidence type="ECO:0000256" key="4">
    <source>
        <dbReference type="ARBA" id="ARBA00023012"/>
    </source>
</evidence>
<dbReference type="InterPro" id="IPR051271">
    <property type="entry name" value="2C-system_Tx_regulators"/>
</dbReference>
<dbReference type="EMBL" id="CP119108">
    <property type="protein sequence ID" value="WEG08006.1"/>
    <property type="molecule type" value="Genomic_DNA"/>
</dbReference>
<keyword evidence="8 9" id="KW-0804">Transcription</keyword>
<dbReference type="InterPro" id="IPR001789">
    <property type="entry name" value="Sig_transdc_resp-reg_receiver"/>
</dbReference>
<evidence type="ECO:0000256" key="10">
    <source>
        <dbReference type="PROSITE-ProRule" id="PRU00169"/>
    </source>
</evidence>
<evidence type="ECO:0000256" key="1">
    <source>
        <dbReference type="ARBA" id="ARBA00004496"/>
    </source>
</evidence>
<organism evidence="12 13">
    <name type="scientific">Microbacterium horticulturae</name>
    <dbReference type="NCBI Taxonomy" id="3028316"/>
    <lineage>
        <taxon>Bacteria</taxon>
        <taxon>Bacillati</taxon>
        <taxon>Actinomycetota</taxon>
        <taxon>Actinomycetes</taxon>
        <taxon>Micrococcales</taxon>
        <taxon>Microbacteriaceae</taxon>
        <taxon>Microbacterium</taxon>
    </lineage>
</organism>
<comment type="subcellular location">
    <subcellularLocation>
        <location evidence="1 9">Cytoplasm</location>
    </subcellularLocation>
</comment>
<dbReference type="SUPFAM" id="SSF52172">
    <property type="entry name" value="CheY-like"/>
    <property type="match status" value="1"/>
</dbReference>
<keyword evidence="13" id="KW-1185">Reference proteome</keyword>
<dbReference type="Gene3D" id="1.10.10.10">
    <property type="entry name" value="Winged helix-like DNA-binding domain superfamily/Winged helix DNA-binding domain"/>
    <property type="match status" value="1"/>
</dbReference>
<dbReference type="Proteomes" id="UP001214553">
    <property type="component" value="Chromosome"/>
</dbReference>
<evidence type="ECO:0000256" key="2">
    <source>
        <dbReference type="ARBA" id="ARBA00022490"/>
    </source>
</evidence>
<dbReference type="InterPro" id="IPR036390">
    <property type="entry name" value="WH_DNA-bd_sf"/>
</dbReference>
<keyword evidence="6 9" id="KW-0238">DNA-binding</keyword>
<feature type="domain" description="Response regulatory" evidence="11">
    <location>
        <begin position="7"/>
        <end position="123"/>
    </location>
</feature>
<evidence type="ECO:0000256" key="8">
    <source>
        <dbReference type="ARBA" id="ARBA00023163"/>
    </source>
</evidence>